<organism evidence="3 4">
    <name type="scientific">Plasmodiophora brassicae</name>
    <name type="common">Clubroot disease agent</name>
    <dbReference type="NCBI Taxonomy" id="37360"/>
    <lineage>
        <taxon>Eukaryota</taxon>
        <taxon>Sar</taxon>
        <taxon>Rhizaria</taxon>
        <taxon>Endomyxa</taxon>
        <taxon>Phytomyxea</taxon>
        <taxon>Plasmodiophorida</taxon>
        <taxon>Plasmodiophoridae</taxon>
        <taxon>Plasmodiophora</taxon>
    </lineage>
</organism>
<dbReference type="OMA" id="VTHFPAH"/>
<dbReference type="OrthoDB" id="21470at2759"/>
<protein>
    <recommendedName>
        <fullName evidence="2">G-patch domain-containing protein</fullName>
    </recommendedName>
</protein>
<dbReference type="STRING" id="37360.A0A0G4J3Z8"/>
<feature type="region of interest" description="Disordered" evidence="1">
    <location>
        <begin position="50"/>
        <end position="108"/>
    </location>
</feature>
<feature type="domain" description="G-patch" evidence="2">
    <location>
        <begin position="30"/>
        <end position="75"/>
    </location>
</feature>
<dbReference type="PROSITE" id="PS50174">
    <property type="entry name" value="G_PATCH"/>
    <property type="match status" value="1"/>
</dbReference>
<gene>
    <name evidence="3" type="ORF">PBRA_008937</name>
</gene>
<dbReference type="InterPro" id="IPR000467">
    <property type="entry name" value="G_patch_dom"/>
</dbReference>
<feature type="compositionally biased region" description="Low complexity" evidence="1">
    <location>
        <begin position="15"/>
        <end position="24"/>
    </location>
</feature>
<evidence type="ECO:0000256" key="1">
    <source>
        <dbReference type="SAM" id="MobiDB-lite"/>
    </source>
</evidence>
<sequence length="123" mass="13529">MSDRVAHLSSISHQLSGSAAAPPASLGIPMTNRGYQMLVQLGWDEASGLGANQDGTLQPVATERRDRSGLGARRFPRRITHVERTPPAGNTPAAVRRARRRQAQKRLDEIGQRLDRAIRESLR</sequence>
<dbReference type="GO" id="GO:0003676">
    <property type="term" value="F:nucleic acid binding"/>
    <property type="evidence" value="ECO:0007669"/>
    <property type="project" value="InterPro"/>
</dbReference>
<feature type="region of interest" description="Disordered" evidence="1">
    <location>
        <begin position="1"/>
        <end position="24"/>
    </location>
</feature>
<dbReference type="InterPro" id="IPR039146">
    <property type="entry name" value="GPANK1"/>
</dbReference>
<dbReference type="AlphaFoldDB" id="A0A0G4J3Z8"/>
<evidence type="ECO:0000313" key="4">
    <source>
        <dbReference type="Proteomes" id="UP000039324"/>
    </source>
</evidence>
<evidence type="ECO:0000259" key="2">
    <source>
        <dbReference type="PROSITE" id="PS50174"/>
    </source>
</evidence>
<proteinExistence type="predicted"/>
<dbReference type="SMART" id="SM00443">
    <property type="entry name" value="G_patch"/>
    <property type="match status" value="1"/>
</dbReference>
<keyword evidence="4" id="KW-1185">Reference proteome</keyword>
<reference evidence="3 4" key="1">
    <citation type="submission" date="2015-02" db="EMBL/GenBank/DDBJ databases">
        <authorList>
            <person name="Chooi Y.-H."/>
        </authorList>
    </citation>
    <scope>NUCLEOTIDE SEQUENCE [LARGE SCALE GENOMIC DNA]</scope>
    <source>
        <strain evidence="3">E3</strain>
    </source>
</reference>
<evidence type="ECO:0000313" key="3">
    <source>
        <dbReference type="EMBL" id="CEP02353.1"/>
    </source>
</evidence>
<name>A0A0G4J3Z8_PLABS</name>
<dbReference type="Pfam" id="PF01585">
    <property type="entry name" value="G-patch"/>
    <property type="match status" value="1"/>
</dbReference>
<accession>A0A0G4J3Z8</accession>
<dbReference type="Proteomes" id="UP000039324">
    <property type="component" value="Unassembled WGS sequence"/>
</dbReference>
<dbReference type="PANTHER" id="PTHR20923">
    <property type="entry name" value="BAT4 PROTEIN-RELATED"/>
    <property type="match status" value="1"/>
</dbReference>
<dbReference type="PANTHER" id="PTHR20923:SF1">
    <property type="entry name" value="G PATCH DOMAIN AND ANKYRIN REPEAT-CONTAINING PROTEIN 1"/>
    <property type="match status" value="1"/>
</dbReference>
<dbReference type="EMBL" id="CDSF01000125">
    <property type="protein sequence ID" value="CEP02353.1"/>
    <property type="molecule type" value="Genomic_DNA"/>
</dbReference>